<evidence type="ECO:0000313" key="4">
    <source>
        <dbReference type="Proteomes" id="UP000194236"/>
    </source>
</evidence>
<feature type="region of interest" description="Disordered" evidence="1">
    <location>
        <begin position="456"/>
        <end position="494"/>
    </location>
</feature>
<feature type="non-terminal residue" evidence="3">
    <location>
        <position position="494"/>
    </location>
</feature>
<feature type="region of interest" description="Disordered" evidence="1">
    <location>
        <begin position="50"/>
        <end position="93"/>
    </location>
</feature>
<proteinExistence type="predicted"/>
<feature type="compositionally biased region" description="Basic and acidic residues" evidence="1">
    <location>
        <begin position="353"/>
        <end position="365"/>
    </location>
</feature>
<evidence type="ECO:0000313" key="3">
    <source>
        <dbReference type="EMBL" id="OTF82404.1"/>
    </source>
</evidence>
<dbReference type="AlphaFoldDB" id="A0A1Y3BQS8"/>
<evidence type="ECO:0000256" key="2">
    <source>
        <dbReference type="SAM" id="Phobius"/>
    </source>
</evidence>
<protein>
    <submittedName>
        <fullName evidence="3">Uncharacterized protein</fullName>
    </submittedName>
</protein>
<dbReference type="OrthoDB" id="6435049at2759"/>
<feature type="region of interest" description="Disordered" evidence="1">
    <location>
        <begin position="1"/>
        <end position="30"/>
    </location>
</feature>
<gene>
    <name evidence="3" type="ORF">BLA29_002810</name>
</gene>
<organism evidence="3 4">
    <name type="scientific">Euroglyphus maynei</name>
    <name type="common">Mayne's house dust mite</name>
    <dbReference type="NCBI Taxonomy" id="6958"/>
    <lineage>
        <taxon>Eukaryota</taxon>
        <taxon>Metazoa</taxon>
        <taxon>Ecdysozoa</taxon>
        <taxon>Arthropoda</taxon>
        <taxon>Chelicerata</taxon>
        <taxon>Arachnida</taxon>
        <taxon>Acari</taxon>
        <taxon>Acariformes</taxon>
        <taxon>Sarcoptiformes</taxon>
        <taxon>Astigmata</taxon>
        <taxon>Psoroptidia</taxon>
        <taxon>Analgoidea</taxon>
        <taxon>Pyroglyphidae</taxon>
        <taxon>Pyroglyphinae</taxon>
        <taxon>Euroglyphus</taxon>
    </lineage>
</organism>
<dbReference type="Proteomes" id="UP000194236">
    <property type="component" value="Unassembled WGS sequence"/>
</dbReference>
<feature type="compositionally biased region" description="Polar residues" evidence="1">
    <location>
        <begin position="425"/>
        <end position="444"/>
    </location>
</feature>
<keyword evidence="4" id="KW-1185">Reference proteome</keyword>
<sequence>MSPPPISGSSRTTEMNYEDDNDPYVSTSYNNDHCSDAIAKTTIDSTHSNAENHHQRIHHNDNDDENEENSSNNKNIIYTHNHKDDGDDCENEKQSREYRKKLLISLAMLLPAVAAIIGMLCVMAWAISAEVALGAKREAQRRNGGSEYHHDYHFKRPNRYDYTRFAKVPSSSSSIDSLMMPQKAEMLVDDFSHNHDDNVGLNAFQQRIETLSKEFINHVDNDQTINELKTRLNQENLAELFAKLFTNHPLKDRNNSNHSPRIVVVAAPSQSSSSILTSSDSSPGKHHFISETRVTSTSKPKAMELKIASPTSVKEAGKNHHHQQQQSQQQTKSSKQQSSSKSRQKHQQTSTKSDLKFKVHIDQPKRKQQQPQSQMKEKRKSIGKNSKTVPMKSSANNSKPAKSKNYEKEFDSLLQKIENLEKQKFNPQKQQKSQSNTELFGNKNSEIVKKLRKFMDTAPKDEPARPFMYQSTQKQQEQTETEQMTTQQQQWEPP</sequence>
<keyword evidence="2" id="KW-1133">Transmembrane helix</keyword>
<feature type="compositionally biased region" description="Low complexity" evidence="1">
    <location>
        <begin position="269"/>
        <end position="282"/>
    </location>
</feature>
<feature type="compositionally biased region" description="Basic and acidic residues" evidence="1">
    <location>
        <begin position="50"/>
        <end position="61"/>
    </location>
</feature>
<feature type="compositionally biased region" description="Low complexity" evidence="1">
    <location>
        <begin position="324"/>
        <end position="352"/>
    </location>
</feature>
<feature type="compositionally biased region" description="Basic and acidic residues" evidence="1">
    <location>
        <begin position="81"/>
        <end position="93"/>
    </location>
</feature>
<feature type="transmembrane region" description="Helical" evidence="2">
    <location>
        <begin position="102"/>
        <end position="127"/>
    </location>
</feature>
<keyword evidence="2" id="KW-0472">Membrane</keyword>
<accession>A0A1Y3BQS8</accession>
<keyword evidence="2" id="KW-0812">Transmembrane</keyword>
<feature type="region of interest" description="Disordered" evidence="1">
    <location>
        <begin position="266"/>
        <end position="444"/>
    </location>
</feature>
<feature type="compositionally biased region" description="Low complexity" evidence="1">
    <location>
        <begin position="470"/>
        <end position="494"/>
    </location>
</feature>
<reference evidence="3 4" key="1">
    <citation type="submission" date="2017-03" db="EMBL/GenBank/DDBJ databases">
        <title>Genome Survey of Euroglyphus maynei.</title>
        <authorList>
            <person name="Arlian L.G."/>
            <person name="Morgan M.S."/>
            <person name="Rider S.D."/>
        </authorList>
    </citation>
    <scope>NUCLEOTIDE SEQUENCE [LARGE SCALE GENOMIC DNA]</scope>
    <source>
        <strain evidence="3">Arlian Lab</strain>
        <tissue evidence="3">Whole body</tissue>
    </source>
</reference>
<name>A0A1Y3BQS8_EURMA</name>
<dbReference type="EMBL" id="MUJZ01008612">
    <property type="protein sequence ID" value="OTF82404.1"/>
    <property type="molecule type" value="Genomic_DNA"/>
</dbReference>
<evidence type="ECO:0000256" key="1">
    <source>
        <dbReference type="SAM" id="MobiDB-lite"/>
    </source>
</evidence>
<comment type="caution">
    <text evidence="3">The sequence shown here is derived from an EMBL/GenBank/DDBJ whole genome shotgun (WGS) entry which is preliminary data.</text>
</comment>